<name>A0A382N7P1_9ZZZZ</name>
<dbReference type="AlphaFoldDB" id="A0A382N7P1"/>
<protein>
    <submittedName>
        <fullName evidence="1">Uncharacterized protein</fullName>
    </submittedName>
</protein>
<dbReference type="EMBL" id="UINC01098521">
    <property type="protein sequence ID" value="SVC57106.1"/>
    <property type="molecule type" value="Genomic_DNA"/>
</dbReference>
<feature type="non-terminal residue" evidence="1">
    <location>
        <position position="1"/>
    </location>
</feature>
<organism evidence="1">
    <name type="scientific">marine metagenome</name>
    <dbReference type="NCBI Taxonomy" id="408172"/>
    <lineage>
        <taxon>unclassified sequences</taxon>
        <taxon>metagenomes</taxon>
        <taxon>ecological metagenomes</taxon>
    </lineage>
</organism>
<evidence type="ECO:0000313" key="1">
    <source>
        <dbReference type="EMBL" id="SVC57106.1"/>
    </source>
</evidence>
<sequence>HEDETDSNAWWDLRTINNQEIGPGLYLYAVESERDKHIGKFVVVR</sequence>
<proteinExistence type="predicted"/>
<gene>
    <name evidence="1" type="ORF">METZ01_LOCUS309960</name>
</gene>
<accession>A0A382N7P1</accession>
<reference evidence="1" key="1">
    <citation type="submission" date="2018-05" db="EMBL/GenBank/DDBJ databases">
        <authorList>
            <person name="Lanie J.A."/>
            <person name="Ng W.-L."/>
            <person name="Kazmierczak K.M."/>
            <person name="Andrzejewski T.M."/>
            <person name="Davidsen T.M."/>
            <person name="Wayne K.J."/>
            <person name="Tettelin H."/>
            <person name="Glass J.I."/>
            <person name="Rusch D."/>
            <person name="Podicherti R."/>
            <person name="Tsui H.-C.T."/>
            <person name="Winkler M.E."/>
        </authorList>
    </citation>
    <scope>NUCLEOTIDE SEQUENCE</scope>
</reference>